<organism evidence="1 2">
    <name type="scientific">Streptomyces humicola</name>
    <dbReference type="NCBI Taxonomy" id="2953240"/>
    <lineage>
        <taxon>Bacteria</taxon>
        <taxon>Bacillati</taxon>
        <taxon>Actinomycetota</taxon>
        <taxon>Actinomycetes</taxon>
        <taxon>Kitasatosporales</taxon>
        <taxon>Streptomycetaceae</taxon>
        <taxon>Streptomyces</taxon>
    </lineage>
</organism>
<evidence type="ECO:0000313" key="1">
    <source>
        <dbReference type="EMBL" id="MCQ4084375.1"/>
    </source>
</evidence>
<reference evidence="1" key="1">
    <citation type="submission" date="2022-06" db="EMBL/GenBank/DDBJ databases">
        <title>Draft genome sequence of Streptomyces sp. RB6PN25 isolated from peat swamp forest in Thailand.</title>
        <authorList>
            <person name="Duangmal K."/>
            <person name="Klaysubun C."/>
        </authorList>
    </citation>
    <scope>NUCLEOTIDE SEQUENCE</scope>
    <source>
        <strain evidence="1">RB6PN25</strain>
    </source>
</reference>
<protein>
    <recommendedName>
        <fullName evidence="3">PRC-barrel domain containing protein</fullName>
    </recommendedName>
</protein>
<comment type="caution">
    <text evidence="1">The sequence shown here is derived from an EMBL/GenBank/DDBJ whole genome shotgun (WGS) entry which is preliminary data.</text>
</comment>
<dbReference type="RefSeq" id="WP_255923441.1">
    <property type="nucleotide sequence ID" value="NZ_JANFNG010000034.1"/>
</dbReference>
<accession>A0ABT1Q374</accession>
<dbReference type="EMBL" id="JANFNG010000034">
    <property type="protein sequence ID" value="MCQ4084375.1"/>
    <property type="molecule type" value="Genomic_DNA"/>
</dbReference>
<name>A0ABT1Q374_9ACTN</name>
<evidence type="ECO:0000313" key="2">
    <source>
        <dbReference type="Proteomes" id="UP001057702"/>
    </source>
</evidence>
<gene>
    <name evidence="1" type="ORF">NGB36_28290</name>
</gene>
<keyword evidence="2" id="KW-1185">Reference proteome</keyword>
<evidence type="ECO:0008006" key="3">
    <source>
        <dbReference type="Google" id="ProtNLM"/>
    </source>
</evidence>
<proteinExistence type="predicted"/>
<dbReference type="Proteomes" id="UP001057702">
    <property type="component" value="Unassembled WGS sequence"/>
</dbReference>
<sequence>MSAAVDSASAQPPAWLVAGRVVYDSARHQFGRVMAVGEPYDQRGYLGNGSDTTLVVPYPGGGIGWEAAEKDLTPARLEDVR</sequence>